<evidence type="ECO:0000313" key="2">
    <source>
        <dbReference type="EMBL" id="QNR25758.1"/>
    </source>
</evidence>
<evidence type="ECO:0000313" key="3">
    <source>
        <dbReference type="Proteomes" id="UP000516305"/>
    </source>
</evidence>
<dbReference type="EMBL" id="CP060139">
    <property type="protein sequence ID" value="QNR25758.1"/>
    <property type="molecule type" value="Genomic_DNA"/>
</dbReference>
<organism evidence="2 3">
    <name type="scientific">Croceimicrobium hydrocarbonivorans</name>
    <dbReference type="NCBI Taxonomy" id="2761580"/>
    <lineage>
        <taxon>Bacteria</taxon>
        <taxon>Pseudomonadati</taxon>
        <taxon>Bacteroidota</taxon>
        <taxon>Flavobacteriia</taxon>
        <taxon>Flavobacteriales</taxon>
        <taxon>Owenweeksiaceae</taxon>
        <taxon>Croceimicrobium</taxon>
    </lineage>
</organism>
<protein>
    <submittedName>
        <fullName evidence="2">Uncharacterized protein</fullName>
    </submittedName>
</protein>
<reference evidence="2 3" key="1">
    <citation type="submission" date="2020-08" db="EMBL/GenBank/DDBJ databases">
        <title>Croceimicrobium hydrocarbonivorans gen. nov., sp. nov., a novel marine bacterium isolated from a bacterial consortium that degrades polyethylene terephthalate.</title>
        <authorList>
            <person name="Liu R."/>
        </authorList>
    </citation>
    <scope>NUCLEOTIDE SEQUENCE [LARGE SCALE GENOMIC DNA]</scope>
    <source>
        <strain evidence="2 3">A20-9</strain>
    </source>
</reference>
<name>A0A7H0VJ60_9FLAO</name>
<gene>
    <name evidence="2" type="ORF">H4K34_07920</name>
</gene>
<sequence length="117" mass="13643">MKSLLLSLPFIFGLSALAPSSALVVEARLIDKFKLELADETGKLEFLKFQSTETDDIFLLQPDYVNHPKSFYRKNKVYEITYGPGDLWANFRHDIDLKVSDELEYYPLHFLLEIKRL</sequence>
<evidence type="ECO:0000256" key="1">
    <source>
        <dbReference type="SAM" id="SignalP"/>
    </source>
</evidence>
<proteinExistence type="predicted"/>
<keyword evidence="1" id="KW-0732">Signal</keyword>
<feature type="chain" id="PRO_5028923002" evidence="1">
    <location>
        <begin position="19"/>
        <end position="117"/>
    </location>
</feature>
<dbReference type="RefSeq" id="WP_210760283.1">
    <property type="nucleotide sequence ID" value="NZ_CP060139.1"/>
</dbReference>
<accession>A0A7H0VJ60</accession>
<dbReference type="AlphaFoldDB" id="A0A7H0VJ60"/>
<dbReference type="KEGG" id="chyd:H4K34_07920"/>
<dbReference type="Proteomes" id="UP000516305">
    <property type="component" value="Chromosome"/>
</dbReference>
<feature type="signal peptide" evidence="1">
    <location>
        <begin position="1"/>
        <end position="18"/>
    </location>
</feature>
<keyword evidence="3" id="KW-1185">Reference proteome</keyword>